<evidence type="ECO:0000256" key="1">
    <source>
        <dbReference type="SAM" id="MobiDB-lite"/>
    </source>
</evidence>
<dbReference type="STRING" id="7395.A0A1A9VQR8"/>
<proteinExistence type="predicted"/>
<keyword evidence="3" id="KW-1185">Reference proteome</keyword>
<dbReference type="EnsemblMetazoa" id="GAUT044596-RA">
    <property type="protein sequence ID" value="GAUT044596-PA"/>
    <property type="gene ID" value="GAUT044596"/>
</dbReference>
<accession>A0A1A9VQR8</accession>
<dbReference type="Proteomes" id="UP000078200">
    <property type="component" value="Unassembled WGS sequence"/>
</dbReference>
<dbReference type="AlphaFoldDB" id="A0A1A9VQR8"/>
<name>A0A1A9VQR8_GLOAU</name>
<reference evidence="2" key="1">
    <citation type="submission" date="2020-05" db="UniProtKB">
        <authorList>
            <consortium name="EnsemblMetazoa"/>
        </authorList>
    </citation>
    <scope>IDENTIFICATION</scope>
    <source>
        <strain evidence="2">TTRI</strain>
    </source>
</reference>
<evidence type="ECO:0000313" key="2">
    <source>
        <dbReference type="EnsemblMetazoa" id="GAUT044596-PA"/>
    </source>
</evidence>
<dbReference type="VEuPathDB" id="VectorBase:GAUT044596"/>
<sequence length="206" mass="21871">MNNEHTVAQVTTSTLAAVAALAHPSTSATATATATTTSANLKSTPQTAELHQPPPHLTHEPVVALTEHPEQSLTAATSKEKSTPEKVLEIVRAADAFTSVPPKSPLEHHDQDKIQKTTTVVISKHTLDTNPSPQQTGMPLATISTTLPAAVQPPSSFSTNQAPLTQQTQLSTYNSKVMIISTLVEFHNTHHPLSPTSLTSEENETA</sequence>
<protein>
    <submittedName>
        <fullName evidence="2">Uncharacterized protein</fullName>
    </submittedName>
</protein>
<organism evidence="2 3">
    <name type="scientific">Glossina austeni</name>
    <name type="common">Savannah tsetse fly</name>
    <dbReference type="NCBI Taxonomy" id="7395"/>
    <lineage>
        <taxon>Eukaryota</taxon>
        <taxon>Metazoa</taxon>
        <taxon>Ecdysozoa</taxon>
        <taxon>Arthropoda</taxon>
        <taxon>Hexapoda</taxon>
        <taxon>Insecta</taxon>
        <taxon>Pterygota</taxon>
        <taxon>Neoptera</taxon>
        <taxon>Endopterygota</taxon>
        <taxon>Diptera</taxon>
        <taxon>Brachycera</taxon>
        <taxon>Muscomorpha</taxon>
        <taxon>Hippoboscoidea</taxon>
        <taxon>Glossinidae</taxon>
        <taxon>Glossina</taxon>
    </lineage>
</organism>
<evidence type="ECO:0000313" key="3">
    <source>
        <dbReference type="Proteomes" id="UP000078200"/>
    </source>
</evidence>
<feature type="region of interest" description="Disordered" evidence="1">
    <location>
        <begin position="38"/>
        <end position="57"/>
    </location>
</feature>
<feature type="compositionally biased region" description="Polar residues" evidence="1">
    <location>
        <begin position="40"/>
        <end position="49"/>
    </location>
</feature>